<feature type="transmembrane region" description="Helical" evidence="2">
    <location>
        <begin position="141"/>
        <end position="160"/>
    </location>
</feature>
<keyword evidence="2" id="KW-1133">Transmembrane helix</keyword>
<keyword evidence="4" id="KW-1185">Reference proteome</keyword>
<evidence type="ECO:0000256" key="1">
    <source>
        <dbReference type="SAM" id="MobiDB-lite"/>
    </source>
</evidence>
<gene>
    <name evidence="3" type="ORF">HHK36_020727</name>
</gene>
<keyword evidence="2" id="KW-0472">Membrane</keyword>
<feature type="transmembrane region" description="Helical" evidence="2">
    <location>
        <begin position="78"/>
        <end position="104"/>
    </location>
</feature>
<accession>A0A835DBB1</accession>
<name>A0A835DBB1_TETSI</name>
<dbReference type="InterPro" id="IPR053258">
    <property type="entry name" value="Ca-permeable_cation_channel"/>
</dbReference>
<feature type="transmembrane region" description="Helical" evidence="2">
    <location>
        <begin position="111"/>
        <end position="135"/>
    </location>
</feature>
<feature type="transmembrane region" description="Helical" evidence="2">
    <location>
        <begin position="48"/>
        <end position="66"/>
    </location>
</feature>
<sequence length="190" mass="20349">MAPGVGGQPPAAPPTLTQGVNPAPDPHGSFINAMHATPDLHSFNARQAIFASNFAVLLMCIGLEYQGKDLSPFDTDPVTMYTFFIVLLIHMVASVTELGLSVLLTPTTTNYLCIVSKVSVFTGALAKVLLASLLMPASIRLVIYFLCILITSILGFYCTFPDLCKSWFQATKKAVLSAIQALQNLVAPTN</sequence>
<evidence type="ECO:0000313" key="3">
    <source>
        <dbReference type="EMBL" id="KAF8394517.1"/>
    </source>
</evidence>
<comment type="caution">
    <text evidence="3">The sequence shown here is derived from an EMBL/GenBank/DDBJ whole genome shotgun (WGS) entry which is preliminary data.</text>
</comment>
<proteinExistence type="predicted"/>
<evidence type="ECO:0000256" key="2">
    <source>
        <dbReference type="SAM" id="Phobius"/>
    </source>
</evidence>
<protein>
    <submittedName>
        <fullName evidence="3">Uncharacterized protein</fullName>
    </submittedName>
</protein>
<organism evidence="3 4">
    <name type="scientific">Tetracentron sinense</name>
    <name type="common">Spur-leaf</name>
    <dbReference type="NCBI Taxonomy" id="13715"/>
    <lineage>
        <taxon>Eukaryota</taxon>
        <taxon>Viridiplantae</taxon>
        <taxon>Streptophyta</taxon>
        <taxon>Embryophyta</taxon>
        <taxon>Tracheophyta</taxon>
        <taxon>Spermatophyta</taxon>
        <taxon>Magnoliopsida</taxon>
        <taxon>Trochodendrales</taxon>
        <taxon>Trochodendraceae</taxon>
        <taxon>Tetracentron</taxon>
    </lineage>
</organism>
<keyword evidence="2" id="KW-0812">Transmembrane</keyword>
<dbReference type="EMBL" id="JABCRI010000014">
    <property type="protein sequence ID" value="KAF8394517.1"/>
    <property type="molecule type" value="Genomic_DNA"/>
</dbReference>
<evidence type="ECO:0000313" key="4">
    <source>
        <dbReference type="Proteomes" id="UP000655225"/>
    </source>
</evidence>
<dbReference type="PANTHER" id="PTHR34115">
    <property type="entry name" value="PROTEIN, PUTATIVE-RELATED"/>
    <property type="match status" value="1"/>
</dbReference>
<dbReference type="AlphaFoldDB" id="A0A835DBB1"/>
<dbReference type="PANTHER" id="PTHR34115:SF13">
    <property type="entry name" value="RPB1A"/>
    <property type="match status" value="1"/>
</dbReference>
<reference evidence="3 4" key="1">
    <citation type="submission" date="2020-04" db="EMBL/GenBank/DDBJ databases">
        <title>Plant Genome Project.</title>
        <authorList>
            <person name="Zhang R.-G."/>
        </authorList>
    </citation>
    <scope>NUCLEOTIDE SEQUENCE [LARGE SCALE GENOMIC DNA]</scope>
    <source>
        <strain evidence="3">YNK0</strain>
        <tissue evidence="3">Leaf</tissue>
    </source>
</reference>
<dbReference type="Proteomes" id="UP000655225">
    <property type="component" value="Unassembled WGS sequence"/>
</dbReference>
<feature type="region of interest" description="Disordered" evidence="1">
    <location>
        <begin position="1"/>
        <end position="20"/>
    </location>
</feature>
<dbReference type="OrthoDB" id="1730662at2759"/>